<dbReference type="Pfam" id="PF01144">
    <property type="entry name" value="CoA_trans"/>
    <property type="match status" value="1"/>
</dbReference>
<dbReference type="PANTHER" id="PTHR13707:SF60">
    <property type="entry name" value="ACETATE COA-TRANSFERASE SUBUNIT ALPHA"/>
    <property type="match status" value="1"/>
</dbReference>
<dbReference type="GO" id="GO:0008410">
    <property type="term" value="F:CoA-transferase activity"/>
    <property type="evidence" value="ECO:0007669"/>
    <property type="project" value="InterPro"/>
</dbReference>
<keyword evidence="4" id="KW-1185">Reference proteome</keyword>
<dbReference type="RefSeq" id="WP_020976588.1">
    <property type="nucleotide sequence ID" value="NC_022198.1"/>
</dbReference>
<dbReference type="eggNOG" id="COG1788">
    <property type="taxonomic scope" value="Bacteria"/>
</dbReference>
<organism evidence="3 4">
    <name type="scientific">Corynebacterium argentoratense DSM 44202</name>
    <dbReference type="NCBI Taxonomy" id="1348662"/>
    <lineage>
        <taxon>Bacteria</taxon>
        <taxon>Bacillati</taxon>
        <taxon>Actinomycetota</taxon>
        <taxon>Actinomycetes</taxon>
        <taxon>Mycobacteriales</taxon>
        <taxon>Corynebacteriaceae</taxon>
        <taxon>Corynebacterium</taxon>
    </lineage>
</organism>
<proteinExistence type="inferred from homology"/>
<comment type="similarity">
    <text evidence="1">Belongs to the 3-oxoacid CoA-transferase subunit A family.</text>
</comment>
<gene>
    <name evidence="3" type="ORF">CARG_06530</name>
</gene>
<dbReference type="AlphaFoldDB" id="U3GV90"/>
<dbReference type="InterPro" id="IPR004163">
    <property type="entry name" value="CoA_transf_BS"/>
</dbReference>
<dbReference type="GeneID" id="78250075"/>
<dbReference type="InterPro" id="IPR004165">
    <property type="entry name" value="CoA_trans_fam_I"/>
</dbReference>
<keyword evidence="2" id="KW-0808">Transferase</keyword>
<sequence length="235" mass="25187">MKLCSRADALEGINDGATIAVGGFGLCGNPTELIEDLIARGCTRLTIISNNLGAQGVGLGRLLTLGRVERSIGSYIGSNKEYEQMYLDGRLCVEFTPQGTLAERMRAAGAGIPAFFTKAGVGTVLETGGLPYRYGPDGAVLEASEPKEVREFDGQRYLLETALHADFALVQGHMADSFGNVHFRYTAQNFNPEAAMCAKVSIVQARCVVDELPPELIDLPGIYVDRVVEVPDGVE</sequence>
<dbReference type="SMART" id="SM00882">
    <property type="entry name" value="CoA_trans"/>
    <property type="match status" value="1"/>
</dbReference>
<dbReference type="STRING" id="1348662.CARG_06530"/>
<name>U3GV90_9CORY</name>
<evidence type="ECO:0000256" key="1">
    <source>
        <dbReference type="ARBA" id="ARBA00005612"/>
    </source>
</evidence>
<dbReference type="HOGENOM" id="CLU_019942_2_0_11"/>
<dbReference type="Gene3D" id="3.40.1080.10">
    <property type="entry name" value="Glutaconate Coenzyme A-transferase"/>
    <property type="match status" value="1"/>
</dbReference>
<dbReference type="Proteomes" id="UP000016943">
    <property type="component" value="Chromosome"/>
</dbReference>
<dbReference type="OrthoDB" id="9778604at2"/>
<dbReference type="PATRIC" id="fig|1348662.3.peg.1281"/>
<accession>U3GV90</accession>
<dbReference type="KEGG" id="caz:CARG_06530"/>
<evidence type="ECO:0000256" key="2">
    <source>
        <dbReference type="ARBA" id="ARBA00022679"/>
    </source>
</evidence>
<reference evidence="3 4" key="1">
    <citation type="journal article" date="2013" name="Genome Announc.">
        <title>Whole-Genome Sequence of the Clinical Strain Corynebacterium argentoratense DSM 44202, Isolated from a Human Throat Specimen.</title>
        <authorList>
            <person name="Bomholt C."/>
            <person name="Glaub A."/>
            <person name="Gravermann K."/>
            <person name="Albersmeier A."/>
            <person name="Brinkrolf K."/>
            <person name="Ruckert C."/>
            <person name="Tauch A."/>
        </authorList>
    </citation>
    <scope>NUCLEOTIDE SEQUENCE [LARGE SCALE GENOMIC DNA]</scope>
    <source>
        <strain evidence="3">DSM 44202</strain>
    </source>
</reference>
<evidence type="ECO:0008006" key="5">
    <source>
        <dbReference type="Google" id="ProtNLM"/>
    </source>
</evidence>
<evidence type="ECO:0000313" key="3">
    <source>
        <dbReference type="EMBL" id="AGU15430.1"/>
    </source>
</evidence>
<dbReference type="EMBL" id="CP006365">
    <property type="protein sequence ID" value="AGU15430.1"/>
    <property type="molecule type" value="Genomic_DNA"/>
</dbReference>
<dbReference type="InterPro" id="IPR037171">
    <property type="entry name" value="NagB/RpiA_transferase-like"/>
</dbReference>
<dbReference type="PROSITE" id="PS01273">
    <property type="entry name" value="COA_TRANSF_1"/>
    <property type="match status" value="1"/>
</dbReference>
<dbReference type="PANTHER" id="PTHR13707">
    <property type="entry name" value="KETOACID-COENZYME A TRANSFERASE"/>
    <property type="match status" value="1"/>
</dbReference>
<evidence type="ECO:0000313" key="4">
    <source>
        <dbReference type="Proteomes" id="UP000016943"/>
    </source>
</evidence>
<protein>
    <recommendedName>
        <fullName evidence="5">Succinyl-CoA:3-ketoacid-CoA transferase</fullName>
    </recommendedName>
</protein>
<dbReference type="SUPFAM" id="SSF100950">
    <property type="entry name" value="NagB/RpiA/CoA transferase-like"/>
    <property type="match status" value="1"/>
</dbReference>